<dbReference type="EMBL" id="PDEV01000005">
    <property type="protein sequence ID" value="PEN15601.1"/>
    <property type="molecule type" value="Genomic_DNA"/>
</dbReference>
<dbReference type="Gene3D" id="3.90.180.10">
    <property type="entry name" value="Medium-chain alcohol dehydrogenases, catalytic domain"/>
    <property type="match status" value="1"/>
</dbReference>
<dbReference type="InterPro" id="IPR013154">
    <property type="entry name" value="ADH-like_N"/>
</dbReference>
<dbReference type="AlphaFoldDB" id="A0A2A8D3X9"/>
<reference evidence="4" key="1">
    <citation type="submission" date="2017-10" db="EMBL/GenBank/DDBJ databases">
        <title>Kefir isolates.</title>
        <authorList>
            <person name="Kim Y."/>
            <person name="Blasche S."/>
        </authorList>
    </citation>
    <scope>NUCLEOTIDE SEQUENCE [LARGE SCALE GENOMIC DNA]</scope>
    <source>
        <strain evidence="4">OG2-2</strain>
    </source>
</reference>
<dbReference type="RefSeq" id="WP_098043108.1">
    <property type="nucleotide sequence ID" value="NZ_PDEV01000005.1"/>
</dbReference>
<accession>A0A2A8D3X9</accession>
<dbReference type="Proteomes" id="UP000219947">
    <property type="component" value="Unassembled WGS sequence"/>
</dbReference>
<dbReference type="SMART" id="SM00829">
    <property type="entry name" value="PKS_ER"/>
    <property type="match status" value="1"/>
</dbReference>
<dbReference type="GO" id="GO:0016651">
    <property type="term" value="F:oxidoreductase activity, acting on NAD(P)H"/>
    <property type="evidence" value="ECO:0007669"/>
    <property type="project" value="TreeGrafter"/>
</dbReference>
<dbReference type="InterPro" id="IPR020843">
    <property type="entry name" value="ER"/>
</dbReference>
<evidence type="ECO:0000313" key="5">
    <source>
        <dbReference type="Proteomes" id="UP000219947"/>
    </source>
</evidence>
<organism evidence="4 5">
    <name type="scientific">Rothia dentocariosa</name>
    <dbReference type="NCBI Taxonomy" id="2047"/>
    <lineage>
        <taxon>Bacteria</taxon>
        <taxon>Bacillati</taxon>
        <taxon>Actinomycetota</taxon>
        <taxon>Actinomycetes</taxon>
        <taxon>Micrococcales</taxon>
        <taxon>Micrococcaceae</taxon>
        <taxon>Rothia</taxon>
    </lineage>
</organism>
<evidence type="ECO:0000256" key="2">
    <source>
        <dbReference type="ARBA" id="ARBA00023002"/>
    </source>
</evidence>
<proteinExistence type="predicted"/>
<gene>
    <name evidence="4" type="ORF">CRM92_09985</name>
</gene>
<comment type="caution">
    <text evidence="4">The sequence shown here is derived from an EMBL/GenBank/DDBJ whole genome shotgun (WGS) entry which is preliminary data.</text>
</comment>
<dbReference type="InterPro" id="IPR036291">
    <property type="entry name" value="NAD(P)-bd_dom_sf"/>
</dbReference>
<name>A0A2A8D3X9_9MICC</name>
<dbReference type="GO" id="GO:0070402">
    <property type="term" value="F:NADPH binding"/>
    <property type="evidence" value="ECO:0007669"/>
    <property type="project" value="TreeGrafter"/>
</dbReference>
<keyword evidence="2" id="KW-0560">Oxidoreductase</keyword>
<keyword evidence="1" id="KW-0521">NADP</keyword>
<evidence type="ECO:0000313" key="4">
    <source>
        <dbReference type="EMBL" id="PEN15601.1"/>
    </source>
</evidence>
<sequence length="326" mass="34414">MKALNITQYTGIDGLQYQDVPEPTPGPGQVTIRAEYAGVGYVDALLAEGMAELPLPWAPGIEAAGRIHALGEGVTGLRVGDKVAAPLTLLGSGGGFGQICLAQANLVAPLPAGMNPALAAVVPANTPTALAALERTARLQPGEHVLVQAAMGGLGTQFGQVAKLMGAEKVVGIVSTEEKRRLALELGYDEVWLRDELADKSGRQFDVIIDPVSGRARPELLKLLRFEGRLIVVGNAAQDGDQTVGTNTFWFDGISMMGFNIGLLSNAYPDIATAYLRRALALVASGEVTVPIQEEVDIRDGAQALERLRAGKTIGKLVFRHEPYGE</sequence>
<evidence type="ECO:0000259" key="3">
    <source>
        <dbReference type="SMART" id="SM00829"/>
    </source>
</evidence>
<dbReference type="InterPro" id="IPR013149">
    <property type="entry name" value="ADH-like_C"/>
</dbReference>
<dbReference type="Gene3D" id="3.40.50.720">
    <property type="entry name" value="NAD(P)-binding Rossmann-like Domain"/>
    <property type="match status" value="1"/>
</dbReference>
<dbReference type="Pfam" id="PF00107">
    <property type="entry name" value="ADH_zinc_N"/>
    <property type="match status" value="1"/>
</dbReference>
<dbReference type="InterPro" id="IPR011032">
    <property type="entry name" value="GroES-like_sf"/>
</dbReference>
<dbReference type="Pfam" id="PF08240">
    <property type="entry name" value="ADH_N"/>
    <property type="match status" value="1"/>
</dbReference>
<dbReference type="PANTHER" id="PTHR48106">
    <property type="entry name" value="QUINONE OXIDOREDUCTASE PIG3-RELATED"/>
    <property type="match status" value="1"/>
</dbReference>
<keyword evidence="5" id="KW-1185">Reference proteome</keyword>
<protein>
    <submittedName>
        <fullName evidence="4">NADPH:quinone reductase</fullName>
    </submittedName>
</protein>
<evidence type="ECO:0000256" key="1">
    <source>
        <dbReference type="ARBA" id="ARBA00022857"/>
    </source>
</evidence>
<dbReference type="SUPFAM" id="SSF50129">
    <property type="entry name" value="GroES-like"/>
    <property type="match status" value="1"/>
</dbReference>
<feature type="domain" description="Enoyl reductase (ER)" evidence="3">
    <location>
        <begin position="11"/>
        <end position="319"/>
    </location>
</feature>
<dbReference type="SUPFAM" id="SSF51735">
    <property type="entry name" value="NAD(P)-binding Rossmann-fold domains"/>
    <property type="match status" value="1"/>
</dbReference>